<dbReference type="Pfam" id="PF00892">
    <property type="entry name" value="EamA"/>
    <property type="match status" value="2"/>
</dbReference>
<dbReference type="STRING" id="180163.SAMN02745174_01522"/>
<reference evidence="7 8" key="1">
    <citation type="submission" date="2017-02" db="EMBL/GenBank/DDBJ databases">
        <authorList>
            <person name="Peterson S.W."/>
        </authorList>
    </citation>
    <scope>NUCLEOTIDE SEQUENCE [LARGE SCALE GENOMIC DNA]</scope>
    <source>
        <strain evidence="7 8">ATCC 700028</strain>
    </source>
</reference>
<dbReference type="OrthoDB" id="5148831at2"/>
<gene>
    <name evidence="7" type="ORF">SAMN02745174_01522</name>
</gene>
<keyword evidence="3 5" id="KW-1133">Transmembrane helix</keyword>
<dbReference type="Proteomes" id="UP000191153">
    <property type="component" value="Unassembled WGS sequence"/>
</dbReference>
<dbReference type="RefSeq" id="WP_078694008.1">
    <property type="nucleotide sequence ID" value="NZ_FUWX01000010.1"/>
</dbReference>
<feature type="transmembrane region" description="Helical" evidence="5">
    <location>
        <begin position="207"/>
        <end position="227"/>
    </location>
</feature>
<feature type="domain" description="EamA" evidence="6">
    <location>
        <begin position="152"/>
        <end position="280"/>
    </location>
</feature>
<evidence type="ECO:0000256" key="1">
    <source>
        <dbReference type="ARBA" id="ARBA00004141"/>
    </source>
</evidence>
<feature type="transmembrane region" description="Helical" evidence="5">
    <location>
        <begin position="35"/>
        <end position="52"/>
    </location>
</feature>
<feature type="transmembrane region" description="Helical" evidence="5">
    <location>
        <begin position="96"/>
        <end position="118"/>
    </location>
</feature>
<evidence type="ECO:0000256" key="3">
    <source>
        <dbReference type="ARBA" id="ARBA00022989"/>
    </source>
</evidence>
<keyword evidence="4 5" id="KW-0472">Membrane</keyword>
<dbReference type="EMBL" id="FUWX01000010">
    <property type="protein sequence ID" value="SJZ77585.1"/>
    <property type="molecule type" value="Genomic_DNA"/>
</dbReference>
<dbReference type="InterPro" id="IPR037185">
    <property type="entry name" value="EmrE-like"/>
</dbReference>
<keyword evidence="2 5" id="KW-0812">Transmembrane</keyword>
<sequence>MNSKVKGPLFMSLSALSFATMGSFTKALSVYQFSTFQILFFRGIIAGILIYISCGDKNQISLGGRSPKGKKLLFLRSLFGVIGAALYFFAISKINLANAVLLNNISPFWVIILAWIFLKEKPSKEGLIYLFMIFIGAILVIKPKMDFQVIYSLLGLASSLFAGAAYTYVRHLRTMDNPKNIVFWFSIYSGIFMIIPMFVYGFKMPTYYQLILLGAVGLCSAMGQMFLTMAYKVAPPSEVSIYQYLNIVFAGIYGIFIWDQIPDIYSVIGALIIIGSGFLNFLSIKNKK</sequence>
<proteinExistence type="predicted"/>
<evidence type="ECO:0000256" key="5">
    <source>
        <dbReference type="SAM" id="Phobius"/>
    </source>
</evidence>
<dbReference type="SUPFAM" id="SSF103481">
    <property type="entry name" value="Multidrug resistance efflux transporter EmrE"/>
    <property type="match status" value="2"/>
</dbReference>
<evidence type="ECO:0000256" key="4">
    <source>
        <dbReference type="ARBA" id="ARBA00023136"/>
    </source>
</evidence>
<feature type="transmembrane region" description="Helical" evidence="5">
    <location>
        <begin position="264"/>
        <end position="282"/>
    </location>
</feature>
<keyword evidence="8" id="KW-1185">Reference proteome</keyword>
<evidence type="ECO:0000313" key="8">
    <source>
        <dbReference type="Proteomes" id="UP000191153"/>
    </source>
</evidence>
<feature type="transmembrane region" description="Helical" evidence="5">
    <location>
        <begin position="181"/>
        <end position="201"/>
    </location>
</feature>
<feature type="transmembrane region" description="Helical" evidence="5">
    <location>
        <begin position="127"/>
        <end position="143"/>
    </location>
</feature>
<dbReference type="AlphaFoldDB" id="A0A1T4NEN9"/>
<evidence type="ECO:0000256" key="2">
    <source>
        <dbReference type="ARBA" id="ARBA00022692"/>
    </source>
</evidence>
<dbReference type="InterPro" id="IPR000620">
    <property type="entry name" value="EamA_dom"/>
</dbReference>
<evidence type="ECO:0000313" key="7">
    <source>
        <dbReference type="EMBL" id="SJZ77585.1"/>
    </source>
</evidence>
<protein>
    <submittedName>
        <fullName evidence="7">Permease of the drug/metabolite transporter (DMT) superfamily</fullName>
    </submittedName>
</protein>
<dbReference type="Gene3D" id="1.10.3730.20">
    <property type="match status" value="1"/>
</dbReference>
<name>A0A1T4NEN9_9FUSO</name>
<dbReference type="PANTHER" id="PTHR22911">
    <property type="entry name" value="ACYL-MALONYL CONDENSING ENZYME-RELATED"/>
    <property type="match status" value="1"/>
</dbReference>
<dbReference type="GO" id="GO:0016020">
    <property type="term" value="C:membrane"/>
    <property type="evidence" value="ECO:0007669"/>
    <property type="project" value="UniProtKB-SubCell"/>
</dbReference>
<feature type="transmembrane region" description="Helical" evidence="5">
    <location>
        <begin position="73"/>
        <end position="90"/>
    </location>
</feature>
<evidence type="ECO:0000259" key="6">
    <source>
        <dbReference type="Pfam" id="PF00892"/>
    </source>
</evidence>
<organism evidence="7 8">
    <name type="scientific">Cetobacterium ceti</name>
    <dbReference type="NCBI Taxonomy" id="180163"/>
    <lineage>
        <taxon>Bacteria</taxon>
        <taxon>Fusobacteriati</taxon>
        <taxon>Fusobacteriota</taxon>
        <taxon>Fusobacteriia</taxon>
        <taxon>Fusobacteriales</taxon>
        <taxon>Fusobacteriaceae</taxon>
        <taxon>Cetobacterium</taxon>
    </lineage>
</organism>
<dbReference type="PANTHER" id="PTHR22911:SF6">
    <property type="entry name" value="SOLUTE CARRIER FAMILY 35 MEMBER G1"/>
    <property type="match status" value="1"/>
</dbReference>
<accession>A0A1T4NEN9</accession>
<comment type="subcellular location">
    <subcellularLocation>
        <location evidence="1">Membrane</location>
        <topology evidence="1">Multi-pass membrane protein</topology>
    </subcellularLocation>
</comment>
<feature type="domain" description="EamA" evidence="6">
    <location>
        <begin position="6"/>
        <end position="141"/>
    </location>
</feature>
<feature type="transmembrane region" description="Helical" evidence="5">
    <location>
        <begin position="239"/>
        <end position="258"/>
    </location>
</feature>
<feature type="transmembrane region" description="Helical" evidence="5">
    <location>
        <begin position="149"/>
        <end position="169"/>
    </location>
</feature>